<name>A0ABD0KCK9_9CAEN</name>
<dbReference type="EMBL" id="JACVVK020000202">
    <property type="protein sequence ID" value="KAK7484901.1"/>
    <property type="molecule type" value="Genomic_DNA"/>
</dbReference>
<reference evidence="3 4" key="1">
    <citation type="journal article" date="2023" name="Sci. Data">
        <title>Genome assembly of the Korean intertidal mud-creeper Batillaria attramentaria.</title>
        <authorList>
            <person name="Patra A.K."/>
            <person name="Ho P.T."/>
            <person name="Jun S."/>
            <person name="Lee S.J."/>
            <person name="Kim Y."/>
            <person name="Won Y.J."/>
        </authorList>
    </citation>
    <scope>NUCLEOTIDE SEQUENCE [LARGE SCALE GENOMIC DNA]</scope>
    <source>
        <strain evidence="3">Wonlab-2016</strain>
    </source>
</reference>
<protein>
    <submittedName>
        <fullName evidence="3">Uncharacterized protein</fullName>
    </submittedName>
</protein>
<gene>
    <name evidence="3" type="ORF">BaRGS_00023821</name>
</gene>
<proteinExistence type="predicted"/>
<organism evidence="3 4">
    <name type="scientific">Batillaria attramentaria</name>
    <dbReference type="NCBI Taxonomy" id="370345"/>
    <lineage>
        <taxon>Eukaryota</taxon>
        <taxon>Metazoa</taxon>
        <taxon>Spiralia</taxon>
        <taxon>Lophotrochozoa</taxon>
        <taxon>Mollusca</taxon>
        <taxon>Gastropoda</taxon>
        <taxon>Caenogastropoda</taxon>
        <taxon>Sorbeoconcha</taxon>
        <taxon>Cerithioidea</taxon>
        <taxon>Batillariidae</taxon>
        <taxon>Batillaria</taxon>
    </lineage>
</organism>
<feature type="compositionally biased region" description="Low complexity" evidence="1">
    <location>
        <begin position="91"/>
        <end position="113"/>
    </location>
</feature>
<evidence type="ECO:0000313" key="3">
    <source>
        <dbReference type="EMBL" id="KAK7484901.1"/>
    </source>
</evidence>
<evidence type="ECO:0000313" key="4">
    <source>
        <dbReference type="Proteomes" id="UP001519460"/>
    </source>
</evidence>
<comment type="caution">
    <text evidence="3">The sequence shown here is derived from an EMBL/GenBank/DDBJ whole genome shotgun (WGS) entry which is preliminary data.</text>
</comment>
<evidence type="ECO:0000256" key="2">
    <source>
        <dbReference type="SAM" id="Phobius"/>
    </source>
</evidence>
<sequence>MPEDVKDCFVHLYSICGLIFIAIFLLPLYQTARRRPQTTQNTGRREHGFSSRAISAPSNAGRVASRRSNIPDIIVGEADAKSPSSDDNMRRSAGSRRPQSSSSGLSSKLSSKPDSFKSRLSAWKDEK</sequence>
<keyword evidence="4" id="KW-1185">Reference proteome</keyword>
<feature type="transmembrane region" description="Helical" evidence="2">
    <location>
        <begin position="12"/>
        <end position="29"/>
    </location>
</feature>
<feature type="region of interest" description="Disordered" evidence="1">
    <location>
        <begin position="35"/>
        <end position="127"/>
    </location>
</feature>
<keyword evidence="2" id="KW-1133">Transmembrane helix</keyword>
<keyword evidence="2" id="KW-0472">Membrane</keyword>
<dbReference type="Proteomes" id="UP001519460">
    <property type="component" value="Unassembled WGS sequence"/>
</dbReference>
<evidence type="ECO:0000256" key="1">
    <source>
        <dbReference type="SAM" id="MobiDB-lite"/>
    </source>
</evidence>
<keyword evidence="2" id="KW-0812">Transmembrane</keyword>
<feature type="compositionally biased region" description="Basic and acidic residues" evidence="1">
    <location>
        <begin position="114"/>
        <end position="127"/>
    </location>
</feature>
<dbReference type="AlphaFoldDB" id="A0ABD0KCK9"/>
<accession>A0ABD0KCK9</accession>